<evidence type="ECO:0000313" key="4">
    <source>
        <dbReference type="Proteomes" id="UP000749559"/>
    </source>
</evidence>
<comment type="caution">
    <text evidence="3">The sequence shown here is derived from an EMBL/GenBank/DDBJ whole genome shotgun (WGS) entry which is preliminary data.</text>
</comment>
<dbReference type="GO" id="GO:0030036">
    <property type="term" value="P:actin cytoskeleton organization"/>
    <property type="evidence" value="ECO:0007669"/>
    <property type="project" value="InterPro"/>
</dbReference>
<gene>
    <name evidence="3" type="ORF">OFUS_LOCUS8301</name>
</gene>
<protein>
    <submittedName>
        <fullName evidence="3">Uncharacterized protein</fullName>
    </submittedName>
</protein>
<sequence length="398" mass="43752">MLLASPNAWCLNCMFLILGSPFEFEVLDPGRVVFVGDGLLRVPIHKPAFVTIDPQGTHAAAQACIVEVVAPSDNTYRADVSPTPQNNKIRAEFTPTEVGPHLISVCYGDIEIPGSPFACEVYDISKVKVGKLTQGMVGRPHEFDIDTREAGVGDIAVCVKAIDFRVAHKLHNKGNGLYRCHFVPSTPMKHTIHITFSKQSIPGSPYKVDVLDNTPCTANGPGLQKCAINKPSYFNIEPKESDFESDVEVTITSPNKQNVPYHIKGTKRGPWRVEYTPGEVGVYTINIKYDNIPIAGSAFKCNVYDISKVRIIRDVMSEGQDKDGIPGEDIVFFVDASDAGTGNLEVIVTCAKDGQRIPNYLEAESGNRSSFRVYFTPKPNIYAYNVNVFFNEDEIEGA</sequence>
<proteinExistence type="inferred from homology"/>
<name>A0A8J1V1P0_OWEFU</name>
<dbReference type="GO" id="GO:0051015">
    <property type="term" value="F:actin filament binding"/>
    <property type="evidence" value="ECO:0007669"/>
    <property type="project" value="InterPro"/>
</dbReference>
<evidence type="ECO:0000256" key="2">
    <source>
        <dbReference type="ARBA" id="ARBA00022737"/>
    </source>
</evidence>
<accession>A0A8J1V1P0</accession>
<dbReference type="EMBL" id="CAIIXF020000004">
    <property type="protein sequence ID" value="CAH1781774.1"/>
    <property type="molecule type" value="Genomic_DNA"/>
</dbReference>
<dbReference type="SMART" id="SM00557">
    <property type="entry name" value="IG_FLMN"/>
    <property type="match status" value="3"/>
</dbReference>
<dbReference type="InterPro" id="IPR017868">
    <property type="entry name" value="Filamin/ABP280_repeat-like"/>
</dbReference>
<dbReference type="Proteomes" id="UP000749559">
    <property type="component" value="Unassembled WGS sequence"/>
</dbReference>
<reference evidence="3" key="1">
    <citation type="submission" date="2022-03" db="EMBL/GenBank/DDBJ databases">
        <authorList>
            <person name="Martin C."/>
        </authorList>
    </citation>
    <scope>NUCLEOTIDE SEQUENCE</scope>
</reference>
<dbReference type="Gene3D" id="2.60.40.10">
    <property type="entry name" value="Immunoglobulins"/>
    <property type="match status" value="4"/>
</dbReference>
<dbReference type="AlphaFoldDB" id="A0A8J1V1P0"/>
<dbReference type="InterPro" id="IPR014756">
    <property type="entry name" value="Ig_E-set"/>
</dbReference>
<dbReference type="InterPro" id="IPR013783">
    <property type="entry name" value="Ig-like_fold"/>
</dbReference>
<dbReference type="InterPro" id="IPR001298">
    <property type="entry name" value="Filamin/ABP280_rpt"/>
</dbReference>
<dbReference type="PANTHER" id="PTHR38537">
    <property type="entry name" value="JITTERBUG, ISOFORM N"/>
    <property type="match status" value="1"/>
</dbReference>
<dbReference type="InterPro" id="IPR044801">
    <property type="entry name" value="Filamin"/>
</dbReference>
<comment type="similarity">
    <text evidence="1">Belongs to the filamin family.</text>
</comment>
<keyword evidence="4" id="KW-1185">Reference proteome</keyword>
<evidence type="ECO:0000256" key="1">
    <source>
        <dbReference type="ARBA" id="ARBA00009238"/>
    </source>
</evidence>
<keyword evidence="2" id="KW-0677">Repeat</keyword>
<evidence type="ECO:0000313" key="3">
    <source>
        <dbReference type="EMBL" id="CAH1781774.1"/>
    </source>
</evidence>
<dbReference type="OrthoDB" id="6124748at2759"/>
<dbReference type="Pfam" id="PF00630">
    <property type="entry name" value="Filamin"/>
    <property type="match status" value="3"/>
</dbReference>
<dbReference type="PROSITE" id="PS50194">
    <property type="entry name" value="FILAMIN_REPEAT"/>
    <property type="match status" value="4"/>
</dbReference>
<dbReference type="PANTHER" id="PTHR38537:SF13">
    <property type="entry name" value="JITTERBUG, ISOFORM N"/>
    <property type="match status" value="1"/>
</dbReference>
<dbReference type="SUPFAM" id="SSF81296">
    <property type="entry name" value="E set domains"/>
    <property type="match status" value="4"/>
</dbReference>
<organism evidence="3 4">
    <name type="scientific">Owenia fusiformis</name>
    <name type="common">Polychaete worm</name>
    <dbReference type="NCBI Taxonomy" id="6347"/>
    <lineage>
        <taxon>Eukaryota</taxon>
        <taxon>Metazoa</taxon>
        <taxon>Spiralia</taxon>
        <taxon>Lophotrochozoa</taxon>
        <taxon>Annelida</taxon>
        <taxon>Polychaeta</taxon>
        <taxon>Sedentaria</taxon>
        <taxon>Canalipalpata</taxon>
        <taxon>Sabellida</taxon>
        <taxon>Oweniida</taxon>
        <taxon>Oweniidae</taxon>
        <taxon>Owenia</taxon>
    </lineage>
</organism>